<dbReference type="EMBL" id="CP008953">
    <property type="protein sequence ID" value="AIG79443.1"/>
    <property type="molecule type" value="Genomic_DNA"/>
</dbReference>
<evidence type="ECO:0000256" key="1">
    <source>
        <dbReference type="SAM" id="SignalP"/>
    </source>
</evidence>
<accession>A0A075V2N3</accession>
<feature type="chain" id="PRO_5001710289" evidence="1">
    <location>
        <begin position="25"/>
        <end position="315"/>
    </location>
</feature>
<dbReference type="HOGENOM" id="CLU_068241_0_0_11"/>
<evidence type="ECO:0000313" key="2">
    <source>
        <dbReference type="EMBL" id="AIG79443.1"/>
    </source>
</evidence>
<dbReference type="AlphaFoldDB" id="A0A075V2N3"/>
<name>A0A075V2N3_9PSEU</name>
<dbReference type="STRING" id="208439.AJAP_33150"/>
<dbReference type="KEGG" id="aja:AJAP_33150"/>
<gene>
    <name evidence="2" type="ORF">AJAP_33150</name>
</gene>
<feature type="signal peptide" evidence="1">
    <location>
        <begin position="1"/>
        <end position="24"/>
    </location>
</feature>
<organism evidence="2 3">
    <name type="scientific">Amycolatopsis japonica</name>
    <dbReference type="NCBI Taxonomy" id="208439"/>
    <lineage>
        <taxon>Bacteria</taxon>
        <taxon>Bacillati</taxon>
        <taxon>Actinomycetota</taxon>
        <taxon>Actinomycetes</taxon>
        <taxon>Pseudonocardiales</taxon>
        <taxon>Pseudonocardiaceae</taxon>
        <taxon>Amycolatopsis</taxon>
        <taxon>Amycolatopsis japonica group</taxon>
    </lineage>
</organism>
<proteinExistence type="predicted"/>
<reference evidence="2 3" key="1">
    <citation type="journal article" date="2014" name="J. Biotechnol.">
        <title>Complete genome sequence of the actinobacterium Amycolatopsis japonica MG417-CF17(T) (=DSM 44213T) producing (S,S)-N,N'-ethylenediaminedisuccinic acid.</title>
        <authorList>
            <person name="Stegmann E."/>
            <person name="Albersmeier A."/>
            <person name="Spohn M."/>
            <person name="Gert H."/>
            <person name="Weber T."/>
            <person name="Wohlleben W."/>
            <person name="Kalinowski J."/>
            <person name="Ruckert C."/>
        </authorList>
    </citation>
    <scope>NUCLEOTIDE SEQUENCE [LARGE SCALE GENOMIC DNA]</scope>
    <source>
        <strain evidence="3">MG417-CF17 (DSM 44213)</strain>
    </source>
</reference>
<keyword evidence="1" id="KW-0732">Signal</keyword>
<protein>
    <submittedName>
        <fullName evidence="2">Conserved putative secreted protein</fullName>
    </submittedName>
</protein>
<keyword evidence="3" id="KW-1185">Reference proteome</keyword>
<evidence type="ECO:0000313" key="3">
    <source>
        <dbReference type="Proteomes" id="UP000028492"/>
    </source>
</evidence>
<sequence length="315" mass="33209">MKRTSMVLAATVAAGLMSAGTASASDWTMSYLRPPGGDAIRVVATDGAGSYAGHSDRGLLTWSGWMVRNHGFPAGYDTVEAVDENTSKAILTNGYAISTRTKRSFVHQNGGFQLLENVPGYAQTVVTGMNNRGDIVGDVFNDPRYGSRAAFWPAGDRAHPVLLDSPPLLSPVDIDHDGTILMQEQGGGAWLWKDGVARQLALPEGVREARAIAIRDGKVLADLQGGQRLWTAPDTSIPVPETMTVTALNGSGLLAGCLRTMGTATIPAAWTPGGPVETLPAPSSGCGAIVGDNGEIMGTLQDDDYFDKLVVWRRG</sequence>
<dbReference type="Proteomes" id="UP000028492">
    <property type="component" value="Chromosome"/>
</dbReference>
<dbReference type="RefSeq" id="WP_228694688.1">
    <property type="nucleotide sequence ID" value="NZ_CP008953.1"/>
</dbReference>